<dbReference type="Proteomes" id="UP000322225">
    <property type="component" value="Chromosome 5"/>
</dbReference>
<evidence type="ECO:0000256" key="4">
    <source>
        <dbReference type="ARBA" id="ARBA00022679"/>
    </source>
</evidence>
<dbReference type="KEGG" id="ksn:43585539"/>
<proteinExistence type="predicted"/>
<keyword evidence="4" id="KW-0808">Transferase</keyword>
<protein>
    <recommendedName>
        <fullName evidence="3">Inositol-pentakisphosphate 2-kinase</fullName>
        <ecNumber evidence="2">2.7.1.158</ecNumber>
    </recommendedName>
    <alternativeName>
        <fullName evidence="9">Inositol-1,3,4,5,6-pentakisphosphate 2-kinase</fullName>
    </alternativeName>
    <alternativeName>
        <fullName evidence="8">Ins(1,3,4,5,6)P5 2-kinase</fullName>
    </alternativeName>
</protein>
<feature type="compositionally biased region" description="Basic and acidic residues" evidence="10">
    <location>
        <begin position="64"/>
        <end position="74"/>
    </location>
</feature>
<evidence type="ECO:0000256" key="2">
    <source>
        <dbReference type="ARBA" id="ARBA00012023"/>
    </source>
</evidence>
<evidence type="ECO:0000259" key="11">
    <source>
        <dbReference type="Pfam" id="PF08101"/>
    </source>
</evidence>
<dbReference type="Gene3D" id="3.30.200.110">
    <property type="entry name" value="Inositol-pentakisphosphate 2-kinase, N-lobe"/>
    <property type="match status" value="1"/>
</dbReference>
<feature type="compositionally biased region" description="Acidic residues" evidence="10">
    <location>
        <begin position="1511"/>
        <end position="1520"/>
    </location>
</feature>
<name>A0AAJ8LKU4_9TREE</name>
<feature type="compositionally biased region" description="Polar residues" evidence="10">
    <location>
        <begin position="2005"/>
        <end position="2017"/>
    </location>
</feature>
<accession>A0AAJ8LKU4</accession>
<feature type="region of interest" description="Disordered" evidence="10">
    <location>
        <begin position="1507"/>
        <end position="1919"/>
    </location>
</feature>
<reference evidence="12" key="1">
    <citation type="submission" date="2017-08" db="EMBL/GenBank/DDBJ databases">
        <authorList>
            <person name="Cuomo C."/>
            <person name="Billmyre B."/>
            <person name="Heitman J."/>
        </authorList>
    </citation>
    <scope>NUCLEOTIDE SEQUENCE</scope>
    <source>
        <strain evidence="12">CBS 12478</strain>
    </source>
</reference>
<keyword evidence="5" id="KW-0547">Nucleotide-binding</keyword>
<reference evidence="12" key="2">
    <citation type="submission" date="2024-01" db="EMBL/GenBank/DDBJ databases">
        <title>Comparative genomics of Cryptococcus and Kwoniella reveals pathogenesis evolution and contrasting modes of karyotype evolution via chromosome fusion or intercentromeric recombination.</title>
        <authorList>
            <person name="Coelho M.A."/>
            <person name="David-Palma M."/>
            <person name="Shea T."/>
            <person name="Bowers K."/>
            <person name="McGinley-Smith S."/>
            <person name="Mohammad A.W."/>
            <person name="Gnirke A."/>
            <person name="Yurkov A.M."/>
            <person name="Nowrousian M."/>
            <person name="Sun S."/>
            <person name="Cuomo C.A."/>
            <person name="Heitman J."/>
        </authorList>
    </citation>
    <scope>NUCLEOTIDE SEQUENCE</scope>
    <source>
        <strain evidence="12">CBS 12478</strain>
    </source>
</reference>
<organism evidence="12 13">
    <name type="scientific">Kwoniella shandongensis</name>
    <dbReference type="NCBI Taxonomy" id="1734106"/>
    <lineage>
        <taxon>Eukaryota</taxon>
        <taxon>Fungi</taxon>
        <taxon>Dikarya</taxon>
        <taxon>Basidiomycota</taxon>
        <taxon>Agaricomycotina</taxon>
        <taxon>Tremellomycetes</taxon>
        <taxon>Tremellales</taxon>
        <taxon>Cryptococcaceae</taxon>
        <taxon>Kwoniella</taxon>
    </lineage>
</organism>
<feature type="compositionally biased region" description="Basic and acidic residues" evidence="10">
    <location>
        <begin position="1852"/>
        <end position="1871"/>
    </location>
</feature>
<feature type="compositionally biased region" description="Polar residues" evidence="10">
    <location>
        <begin position="1307"/>
        <end position="1330"/>
    </location>
</feature>
<comment type="catalytic activity">
    <reaction evidence="1">
        <text>1D-myo-inositol 1,3,4,5,6-pentakisphosphate + ATP = 1D-myo-inositol hexakisphosphate + ADP + H(+)</text>
        <dbReference type="Rhea" id="RHEA:20313"/>
        <dbReference type="ChEBI" id="CHEBI:15378"/>
        <dbReference type="ChEBI" id="CHEBI:30616"/>
        <dbReference type="ChEBI" id="CHEBI:57733"/>
        <dbReference type="ChEBI" id="CHEBI:58130"/>
        <dbReference type="ChEBI" id="CHEBI:456216"/>
        <dbReference type="EC" id="2.7.1.158"/>
    </reaction>
</comment>
<feature type="compositionally biased region" description="Polar residues" evidence="10">
    <location>
        <begin position="1609"/>
        <end position="1622"/>
    </location>
</feature>
<feature type="compositionally biased region" description="Polar residues" evidence="10">
    <location>
        <begin position="457"/>
        <end position="467"/>
    </location>
</feature>
<feature type="compositionally biased region" description="Polar residues" evidence="10">
    <location>
        <begin position="1772"/>
        <end position="1782"/>
    </location>
</feature>
<feature type="compositionally biased region" description="Polar residues" evidence="10">
    <location>
        <begin position="80"/>
        <end position="89"/>
    </location>
</feature>
<dbReference type="Pfam" id="PF08101">
    <property type="entry name" value="Msb1-Mug8_dom"/>
    <property type="match status" value="1"/>
</dbReference>
<dbReference type="Gene3D" id="1.10.555.10">
    <property type="entry name" value="Rho GTPase activation protein"/>
    <property type="match status" value="1"/>
</dbReference>
<dbReference type="GO" id="GO:0032958">
    <property type="term" value="P:inositol phosphate biosynthetic process"/>
    <property type="evidence" value="ECO:0007669"/>
    <property type="project" value="TreeGrafter"/>
</dbReference>
<evidence type="ECO:0000256" key="7">
    <source>
        <dbReference type="ARBA" id="ARBA00022840"/>
    </source>
</evidence>
<dbReference type="GO" id="GO:0035299">
    <property type="term" value="F:inositol-1,3,4,5,6-pentakisphosphate 2-kinase activity"/>
    <property type="evidence" value="ECO:0007669"/>
    <property type="project" value="UniProtKB-EC"/>
</dbReference>
<dbReference type="Pfam" id="PF06090">
    <property type="entry name" value="Ins_P5_2-kin"/>
    <property type="match status" value="1"/>
</dbReference>
<evidence type="ECO:0000256" key="10">
    <source>
        <dbReference type="SAM" id="MobiDB-lite"/>
    </source>
</evidence>
<evidence type="ECO:0000256" key="9">
    <source>
        <dbReference type="ARBA" id="ARBA00030342"/>
    </source>
</evidence>
<feature type="region of interest" description="Disordered" evidence="10">
    <location>
        <begin position="457"/>
        <end position="548"/>
    </location>
</feature>
<feature type="region of interest" description="Disordered" evidence="10">
    <location>
        <begin position="576"/>
        <end position="616"/>
    </location>
</feature>
<dbReference type="GO" id="GO:0005634">
    <property type="term" value="C:nucleus"/>
    <property type="evidence" value="ECO:0007669"/>
    <property type="project" value="TreeGrafter"/>
</dbReference>
<feature type="compositionally biased region" description="Polar residues" evidence="10">
    <location>
        <begin position="490"/>
        <end position="510"/>
    </location>
</feature>
<dbReference type="RefSeq" id="XP_065823305.1">
    <property type="nucleotide sequence ID" value="XM_065967233.1"/>
</dbReference>
<evidence type="ECO:0000313" key="12">
    <source>
        <dbReference type="EMBL" id="WWD18594.1"/>
    </source>
</evidence>
<dbReference type="PANTHER" id="PTHR14456">
    <property type="entry name" value="INOSITOL POLYPHOSPHATE KINASE 1"/>
    <property type="match status" value="1"/>
</dbReference>
<feature type="compositionally biased region" description="Low complexity" evidence="10">
    <location>
        <begin position="17"/>
        <end position="46"/>
    </location>
</feature>
<evidence type="ECO:0000313" key="13">
    <source>
        <dbReference type="Proteomes" id="UP000322225"/>
    </source>
</evidence>
<evidence type="ECO:0000256" key="3">
    <source>
        <dbReference type="ARBA" id="ARBA00014846"/>
    </source>
</evidence>
<evidence type="ECO:0000256" key="8">
    <source>
        <dbReference type="ARBA" id="ARBA00029574"/>
    </source>
</evidence>
<feature type="compositionally biased region" description="Basic and acidic residues" evidence="10">
    <location>
        <begin position="1420"/>
        <end position="1453"/>
    </location>
</feature>
<keyword evidence="7" id="KW-0067">ATP-binding</keyword>
<dbReference type="InterPro" id="IPR008936">
    <property type="entry name" value="Rho_GTPase_activation_prot"/>
</dbReference>
<feature type="compositionally biased region" description="Polar residues" evidence="10">
    <location>
        <begin position="1789"/>
        <end position="1804"/>
    </location>
</feature>
<evidence type="ECO:0000256" key="5">
    <source>
        <dbReference type="ARBA" id="ARBA00022741"/>
    </source>
</evidence>
<dbReference type="InterPro" id="IPR043001">
    <property type="entry name" value="IP5_2-K_N_lobe"/>
</dbReference>
<dbReference type="GeneID" id="43585539"/>
<evidence type="ECO:0000256" key="1">
    <source>
        <dbReference type="ARBA" id="ARBA00001774"/>
    </source>
</evidence>
<feature type="compositionally biased region" description="Basic and acidic residues" evidence="10">
    <location>
        <begin position="2042"/>
        <end position="2056"/>
    </location>
</feature>
<feature type="compositionally biased region" description="Polar residues" evidence="10">
    <location>
        <begin position="1872"/>
        <end position="1899"/>
    </location>
</feature>
<dbReference type="InterPro" id="IPR009286">
    <property type="entry name" value="Ins_P5_2-kin"/>
</dbReference>
<dbReference type="EC" id="2.7.1.158" evidence="2"/>
<feature type="region of interest" description="Disordered" evidence="10">
    <location>
        <begin position="1291"/>
        <end position="1330"/>
    </location>
</feature>
<keyword evidence="6" id="KW-0418">Kinase</keyword>
<feature type="compositionally biased region" description="Basic and acidic residues" evidence="10">
    <location>
        <begin position="1951"/>
        <end position="1963"/>
    </location>
</feature>
<feature type="domain" description="Meiotically up-regulated protein Msb1/Mug8" evidence="11">
    <location>
        <begin position="144"/>
        <end position="584"/>
    </location>
</feature>
<feature type="region of interest" description="Disordered" evidence="10">
    <location>
        <begin position="8"/>
        <end position="89"/>
    </location>
</feature>
<dbReference type="GO" id="GO:0005524">
    <property type="term" value="F:ATP binding"/>
    <property type="evidence" value="ECO:0007669"/>
    <property type="project" value="UniProtKB-KW"/>
</dbReference>
<feature type="compositionally biased region" description="Polar residues" evidence="10">
    <location>
        <begin position="2027"/>
        <end position="2040"/>
    </location>
</feature>
<evidence type="ECO:0000256" key="6">
    <source>
        <dbReference type="ARBA" id="ARBA00022777"/>
    </source>
</evidence>
<keyword evidence="13" id="KW-1185">Reference proteome</keyword>
<dbReference type="EMBL" id="CP144055">
    <property type="protein sequence ID" value="WWD18594.1"/>
    <property type="molecule type" value="Genomic_DNA"/>
</dbReference>
<feature type="compositionally biased region" description="Polar residues" evidence="10">
    <location>
        <begin position="1841"/>
        <end position="1851"/>
    </location>
</feature>
<feature type="compositionally biased region" description="Polar residues" evidence="10">
    <location>
        <begin position="2057"/>
        <end position="2067"/>
    </location>
</feature>
<dbReference type="SUPFAM" id="SSF48350">
    <property type="entry name" value="GTPase activation domain, GAP"/>
    <property type="match status" value="1"/>
</dbReference>
<dbReference type="InterPro" id="IPR012965">
    <property type="entry name" value="Msb1/Mug8_dom"/>
</dbReference>
<dbReference type="PANTHER" id="PTHR14456:SF2">
    <property type="entry name" value="INOSITOL-PENTAKISPHOSPHATE 2-KINASE"/>
    <property type="match status" value="1"/>
</dbReference>
<feature type="region of interest" description="Disordered" evidence="10">
    <location>
        <begin position="1395"/>
        <end position="1453"/>
    </location>
</feature>
<feature type="region of interest" description="Disordered" evidence="10">
    <location>
        <begin position="1987"/>
        <end position="2067"/>
    </location>
</feature>
<sequence length="2067" mass="223817">MVSFLSFFTNKKKARGSSPPISPDSDVPRSTTATPTTTPTTRPPSAGRLLSLRHKPSPKPYDLSSRRASSELSRKKSQKRASFQGTSSTGIGELTLPKLDLGPDILSPTGSDASLAFGPVGGKVELTAQEKGILDKLRWDVGEVKVALEVFGKVLRDTGHDIVGIMLPHKLGQDPTTQRYLVALFALSIKPELSTSFPSISLSQSDSSQSLREKLQLAVREIDSPVDLAEVIKFVLRRLTTSGNSVIDNLLYAKFVQDEHALSYPLAAYETLLLSNLPSETRGYLTEIFELLAGLATYSDANTMSSGRLSYLLGWWISGREDISLGSWEKLYADWQGAGKRVEHLFYAWIRYQSTTQQLPTRLLSVVKDYPFGESSASSEHLPLPPPSSFNRRTLHISLTTDQPIKELSLSPAEILRAALAAKVSRSDSVPLWSSLRPKSDVSDILSEESVAFLNTIGAQSSRTPATTPKPEEYSTPPTANDGPLYRPFSSFSAPRTSPNGHSRQRSQSHGGLAVSPAAESKVSSNTSIGDKDRKQDDSPISLRKQVSLGVFDTPSDSVWDDFQKSGFGDSPTTVGDLGLAFSPRPASSGARPAIPKSATSPTGGLSRGSGFGTRPAIRKKTTFQDQVQEASVPGYSLDKEEVVEVNDVFLSFVEDGQLDPTTTIHWPPFTLARLVTPLSSVVNESCAQPDSAPRPIEWLLITIEHQEALPPPTLIEKNEPELDLLDRSMSPSATSNSSRTSTNKGFKDFANSFKRSSSFVARPTTGMRRSIFGGSARSMSKHAESALPPLVENPARNLQTPASAHSLTPTEYTVGEMGEIVKIPSQAQPSVDSSTPVKFTKPGVTGPVTDSVVSDWSYVAEGAAHVVFAYRGTSPTYIGKVLRIRKANDHPGSAPEMMSRIQEVQQVWRHDLLPRLVPSHLLVSATEVVLDQVWYKDLLAHADEMRPEARKVDGTTLAELVEGEGKGLLMEDTTVTERKGGTVTLAVEIKPKWGFLPAAEFLEPPDSVPIKSRISRFTLHSHYRGEDVSGGEDYDPVDLYSSEEERMARGLEGLWQIWSKSGGKANNLRVFVDGLLVTPDQAEKIPNFSSQGGLAEGTMPFILPLLKSSNILSHLKALQHNLDPTDISDLVSRFRSVYPAADLFDPALVPDPSMSELNELVNAYLADPSAGSSPNSSWTLRQRLVAYSLSAIFKDCSIFVKATLKRSDDELWVLDQGQTEGGVKMIDLDLKPIKNLRKWAELDEKLWKYWLETKGPGIISSDENTNDELSEEAEVQPVVESSIVLEATDGEVEDATESVEVRSKRSTAPSPSPQLTIRELPNTTGSTTSDHIAVVPSFVAVTSVGHTNEQASETNEDNANQHIAGVIEERDEQLGWEQSGLASEMAVTNADVMTDRSGDSADDDPSEPKGPVEFGISDSTEHHESSHSSDKRVHVGEAEAHSLTREQNRDIAVEHEGQLVPIRLNDEQATASTDVKSAATTQVLTLEPSIEDHSFEKFEESIRISQSVVADEDTAEEQGMDIASESAHPPQESDSTQDIEGDRSASPKFEPTSMEPATTTNREIEDETLSTANHVPDSETTEDVDNSSFLSDALAQQDQVDLAASSGVEASQTDNGASDTTAEGERGIAEFEPAAQISSIGNEEKPEVDAPVDTVLSLQQGEPDTIASLDSEASATEEDRNVPGMEDDDTAEYEKSAHVSVPGQEIEPETNTDLVDLPSLEQGEGGPATNSNNDETETEQNDVAVTDDNSEVEDKQTGPVSTIQGDLEPDTTWSPVDNNSVPHDKSHTGNVSGVEGSSATEFNDTLVEEERDIAQQVLEPTPDTELRQADGSGTDLGKQQVLTLNGVSSQSDERSLEHDSITSTLERDEQSNLGANPEMVTTTQPEADSEAYDSQSAQIPPPHVVGNQPGEPDATSNEALLVAQEVPVEQITSSLSKHEHKTVATPITHQPEDAKGTTHVTDENESPVDDATLSATEAAIASGISTPFYDMSDNEISEPESKTIHTAQIPTTQPASQFVLAEPISFANTSESPQSSSARPTHIEHNKRDNEHDTESIGQQTKSEDN</sequence>
<feature type="region of interest" description="Disordered" evidence="10">
    <location>
        <begin position="1934"/>
        <end position="1970"/>
    </location>
</feature>
<gene>
    <name evidence="12" type="ORF">CI109_103047</name>
</gene>
<feature type="compositionally biased region" description="Low complexity" evidence="10">
    <location>
        <begin position="1591"/>
        <end position="1607"/>
    </location>
</feature>